<reference evidence="1 2" key="1">
    <citation type="submission" date="2019-08" db="EMBL/GenBank/DDBJ databases">
        <title>Bacillus genomes from the desert of Cuatro Cienegas, Coahuila.</title>
        <authorList>
            <person name="Olmedo-Alvarez G."/>
        </authorList>
    </citation>
    <scope>NUCLEOTIDE SEQUENCE [LARGE SCALE GENOMIC DNA]</scope>
    <source>
        <strain evidence="1 2">CH37_1T</strain>
    </source>
</reference>
<evidence type="ECO:0000313" key="1">
    <source>
        <dbReference type="EMBL" id="TYS66358.1"/>
    </source>
</evidence>
<evidence type="ECO:0000313" key="2">
    <source>
        <dbReference type="Proteomes" id="UP000323732"/>
    </source>
</evidence>
<comment type="caution">
    <text evidence="1">The sequence shown here is derived from an EMBL/GenBank/DDBJ whole genome shotgun (WGS) entry which is preliminary data.</text>
</comment>
<proteinExistence type="predicted"/>
<name>A0A5D4SVQ0_9BACI</name>
<dbReference type="RefSeq" id="WP_187445337.1">
    <property type="nucleotide sequence ID" value="NZ_VTES01000001.1"/>
</dbReference>
<organism evidence="1 2">
    <name type="scientific">Bacillus infantis</name>
    <dbReference type="NCBI Taxonomy" id="324767"/>
    <lineage>
        <taxon>Bacteria</taxon>
        <taxon>Bacillati</taxon>
        <taxon>Bacillota</taxon>
        <taxon>Bacilli</taxon>
        <taxon>Bacillales</taxon>
        <taxon>Bacillaceae</taxon>
        <taxon>Bacillus</taxon>
    </lineage>
</organism>
<sequence length="170" mass="19066">MAKAKTKGDSIYDKEVLTGELGRIIGKTPQWIRQLTREGVLKQSGRGKYILSEAIQAYVLHAQGGKEDPNKPRYVDAKTEHELIKKEKAELELKALKGLLHESSDVQAVMSDMILTCKTKLQSIPARIAPRLDQESALTIEQVMEAEIAEALKSLMNYSPELFKKQESDE</sequence>
<protein>
    <recommendedName>
        <fullName evidence="3">Terminase small subunit</fullName>
    </recommendedName>
</protein>
<gene>
    <name evidence="1" type="ORF">FZD47_02405</name>
</gene>
<accession>A0A5D4SVQ0</accession>
<dbReference type="EMBL" id="VTES01000001">
    <property type="protein sequence ID" value="TYS66358.1"/>
    <property type="molecule type" value="Genomic_DNA"/>
</dbReference>
<dbReference type="Proteomes" id="UP000323732">
    <property type="component" value="Unassembled WGS sequence"/>
</dbReference>
<evidence type="ECO:0008006" key="3">
    <source>
        <dbReference type="Google" id="ProtNLM"/>
    </source>
</evidence>
<dbReference type="AlphaFoldDB" id="A0A5D4SVQ0"/>